<feature type="transmembrane region" description="Helical" evidence="2">
    <location>
        <begin position="661"/>
        <end position="679"/>
    </location>
</feature>
<dbReference type="InParanoid" id="A0A507B8K7"/>
<gene>
    <name evidence="3" type="ORF">E0L32_006131</name>
</gene>
<reference evidence="3 4" key="1">
    <citation type="submission" date="2019-06" db="EMBL/GenBank/DDBJ databases">
        <title>Draft genome sequence of the filamentous fungus Phialemoniopsis curvata isolated from diesel fuel.</title>
        <authorList>
            <person name="Varaljay V.A."/>
            <person name="Lyon W.J."/>
            <person name="Crouch A.L."/>
            <person name="Drake C.E."/>
            <person name="Hollomon J.M."/>
            <person name="Nadeau L.J."/>
            <person name="Nunn H.S."/>
            <person name="Stevenson B.S."/>
            <person name="Bojanowski C.L."/>
            <person name="Crookes-Goodson W.J."/>
        </authorList>
    </citation>
    <scope>NUCLEOTIDE SEQUENCE [LARGE SCALE GENOMIC DNA]</scope>
    <source>
        <strain evidence="3 4">D216</strain>
    </source>
</reference>
<keyword evidence="2" id="KW-1133">Transmembrane helix</keyword>
<evidence type="ECO:0000313" key="4">
    <source>
        <dbReference type="Proteomes" id="UP000319257"/>
    </source>
</evidence>
<evidence type="ECO:0000313" key="3">
    <source>
        <dbReference type="EMBL" id="TPX13401.1"/>
    </source>
</evidence>
<dbReference type="RefSeq" id="XP_030995112.1">
    <property type="nucleotide sequence ID" value="XM_031140730.1"/>
</dbReference>
<keyword evidence="2" id="KW-0812">Transmembrane</keyword>
<feature type="compositionally biased region" description="Basic and acidic residues" evidence="1">
    <location>
        <begin position="118"/>
        <end position="128"/>
    </location>
</feature>
<evidence type="ECO:0000256" key="2">
    <source>
        <dbReference type="SAM" id="Phobius"/>
    </source>
</evidence>
<dbReference type="EMBL" id="SKBQ01000034">
    <property type="protein sequence ID" value="TPX13401.1"/>
    <property type="molecule type" value="Genomic_DNA"/>
</dbReference>
<organism evidence="3 4">
    <name type="scientific">Thyridium curvatum</name>
    <dbReference type="NCBI Taxonomy" id="1093900"/>
    <lineage>
        <taxon>Eukaryota</taxon>
        <taxon>Fungi</taxon>
        <taxon>Dikarya</taxon>
        <taxon>Ascomycota</taxon>
        <taxon>Pezizomycotina</taxon>
        <taxon>Sordariomycetes</taxon>
        <taxon>Sordariomycetidae</taxon>
        <taxon>Thyridiales</taxon>
        <taxon>Thyridiaceae</taxon>
        <taxon>Thyridium</taxon>
    </lineage>
</organism>
<keyword evidence="2" id="KW-0472">Membrane</keyword>
<dbReference type="GeneID" id="41973578"/>
<keyword evidence="4" id="KW-1185">Reference proteome</keyword>
<comment type="caution">
    <text evidence="3">The sequence shown here is derived from an EMBL/GenBank/DDBJ whole genome shotgun (WGS) entry which is preliminary data.</text>
</comment>
<accession>A0A507B8K7</accession>
<feature type="compositionally biased region" description="Polar residues" evidence="1">
    <location>
        <begin position="138"/>
        <end position="153"/>
    </location>
</feature>
<dbReference type="OrthoDB" id="5355526at2759"/>
<evidence type="ECO:0000256" key="1">
    <source>
        <dbReference type="SAM" id="MobiDB-lite"/>
    </source>
</evidence>
<sequence length="686" mass="77463">MELPFHHFAVHGSYSNPAQAFQPQQLQRTTLLSTVRCVTRSSNSTVPANACITSKPWIDVPRSGARDIVFNREQSMWDMLVPFIHVPDQIDLKCSMKTQDRQPHRSTRRLKARSNSSEARENQLKRPLDTGLAKDQNPRSIAQNDGRSSTDSDFANAEPTINLEEDTSSDDSSFDLGTPPEPVSSASSYSQLGSDVLELLLSELLAFQDLWYLWPQLVASFKSRKDFHILIARFIELYADDLENLAIGRESGDDPRYITKGLQEITAARFVRKSRLAIAQRVWAVHKPVATGVAGVWASEEGDFVEKPDDSVDDYIPFAFSEAKDFLFETLPIIALQSRVKRFVSERHETSILSAVTEFLTIRVENVFHQVAPPESGNYRIFWKCRCGKRSYDDFKQLESGGVNDLTETFRTYANEDHLSEGCKQEMRSSPGWRRWIGKSSASSSAQLPFSQKSSVAESAIGSCHKTSQIQRNTHNYVLLCVPFMKKALKLHNAEVCKINSDREFFRMLRYYYTQHCPRKRFSIPKRVQALNFVHFEVYRSKLVDILSTPSLPPNDQPGTDYMYEPMPPATNPPVGPNLLMHLFEHPDHAEVTPVLYKRIPRKLRAKLEACPIQGSSAGWGIHYVEGLDRLTMYIYGCVGFAIALVMAVIWASIRDDVQGGFAIAGFLIAFLAFCGSLVQSEFGGF</sequence>
<name>A0A507B8K7_9PEZI</name>
<feature type="transmembrane region" description="Helical" evidence="2">
    <location>
        <begin position="633"/>
        <end position="654"/>
    </location>
</feature>
<dbReference type="AlphaFoldDB" id="A0A507B8K7"/>
<dbReference type="STRING" id="1093900.A0A507B8K7"/>
<proteinExistence type="predicted"/>
<feature type="region of interest" description="Disordered" evidence="1">
    <location>
        <begin position="96"/>
        <end position="188"/>
    </location>
</feature>
<feature type="compositionally biased region" description="Acidic residues" evidence="1">
    <location>
        <begin position="163"/>
        <end position="173"/>
    </location>
</feature>
<dbReference type="Proteomes" id="UP000319257">
    <property type="component" value="Unassembled WGS sequence"/>
</dbReference>
<protein>
    <submittedName>
        <fullName evidence="3">Uncharacterized protein</fullName>
    </submittedName>
</protein>